<dbReference type="Proteomes" id="UP000474758">
    <property type="component" value="Unassembled WGS sequence"/>
</dbReference>
<evidence type="ECO:0000256" key="3">
    <source>
        <dbReference type="ARBA" id="ARBA00023125"/>
    </source>
</evidence>
<dbReference type="PANTHER" id="PTHR35004">
    <property type="entry name" value="TRANSPOSASE RV3428C-RELATED"/>
    <property type="match status" value="1"/>
</dbReference>
<dbReference type="Pfam" id="PF02796">
    <property type="entry name" value="HTH_7"/>
    <property type="match status" value="1"/>
</dbReference>
<dbReference type="PROSITE" id="PS50943">
    <property type="entry name" value="HTH_CROC1"/>
    <property type="match status" value="1"/>
</dbReference>
<feature type="domain" description="HTH cro/C1-type" evidence="6">
    <location>
        <begin position="7"/>
        <end position="37"/>
    </location>
</feature>
<dbReference type="RefSeq" id="WP_165054651.1">
    <property type="nucleotide sequence ID" value="NZ_JAALFE010000069.1"/>
</dbReference>
<feature type="domain" description="HTH IS21-type" evidence="5">
    <location>
        <begin position="3"/>
        <end position="65"/>
    </location>
</feature>
<dbReference type="Pfam" id="PF22483">
    <property type="entry name" value="Mu-transpos_C_2"/>
    <property type="match status" value="1"/>
</dbReference>
<dbReference type="InterPro" id="IPR001584">
    <property type="entry name" value="Integrase_cat-core"/>
</dbReference>
<dbReference type="InterPro" id="IPR006120">
    <property type="entry name" value="Resolvase_HTH_dom"/>
</dbReference>
<dbReference type="CDD" id="cd00093">
    <property type="entry name" value="HTH_XRE"/>
    <property type="match status" value="1"/>
</dbReference>
<dbReference type="NCBIfam" id="NF033546">
    <property type="entry name" value="transpos_IS21"/>
    <property type="match status" value="1"/>
</dbReference>
<dbReference type="InterPro" id="IPR017894">
    <property type="entry name" value="HTH_IS21_transposase_type"/>
</dbReference>
<dbReference type="PROSITE" id="PS50531">
    <property type="entry name" value="HTH_IS21"/>
    <property type="match status" value="1"/>
</dbReference>
<evidence type="ECO:0000313" key="9">
    <source>
        <dbReference type="Proteomes" id="UP000474758"/>
    </source>
</evidence>
<keyword evidence="3" id="KW-0238">DNA-binding</keyword>
<dbReference type="InterPro" id="IPR054353">
    <property type="entry name" value="IstA-like_C"/>
</dbReference>
<sequence length="511" mass="58025">MGLLNVIRKLRLRQGLPIREIARRTGLSRNTVKKYLRADVIEPHFATPDRPSKLDPFAEKLAVWLKTNAGRPRKERQTLTKMHADLVALGFTGSYSRVAAFAREWRAYRQSEQQTTGRGTFVPLAFRAGEAFQFDWSEDFAGVGGERMKLQVAHIKLSHSRAFLLRAYPLQTHEMLFDAHWHAFRVFGGVPERGIYDNMRTAVDRVGRGKERQVNIRFLAMANHYVFEPEFCNPAAGWEKGQVEKNVRDARHQMLQVMPNFSDLAGLNAWLEKRCYELWHETAHGTLPGTIADVWAAEQRTLMPLPVAFDGFVEVSKRVSPTCLISFERNRYSVPASFANRPVSLRVYPDRLVVAAEGKILCEHARLIQRSHKLPPKTIYDWRHYLAVVQRKPGALRNGAPFLELPPAFRQLQDQMLRKPGGDREMVDILALVLQHDEQAVLTAVELALTEGVPTKTHVLNLLHRLVDGKVTGGPPLDTPQALILRREPKANVERYDALRSQITAGGRHAS</sequence>
<dbReference type="Gene3D" id="1.10.10.60">
    <property type="entry name" value="Homeodomain-like"/>
    <property type="match status" value="1"/>
</dbReference>
<dbReference type="PANTHER" id="PTHR35004:SF7">
    <property type="entry name" value="INTEGRASE PROTEIN"/>
    <property type="match status" value="1"/>
</dbReference>
<dbReference type="GO" id="GO:0032196">
    <property type="term" value="P:transposition"/>
    <property type="evidence" value="ECO:0007669"/>
    <property type="project" value="UniProtKB-KW"/>
</dbReference>
<dbReference type="AlphaFoldDB" id="A0A6M1TT06"/>
<feature type="domain" description="Integrase catalytic" evidence="7">
    <location>
        <begin position="119"/>
        <end position="299"/>
    </location>
</feature>
<evidence type="ECO:0000259" key="6">
    <source>
        <dbReference type="PROSITE" id="PS50943"/>
    </source>
</evidence>
<keyword evidence="4" id="KW-0233">DNA recombination</keyword>
<proteinExistence type="inferred from homology"/>
<name>A0A6M1TT06_9RHOB</name>
<dbReference type="EMBL" id="JAALFE010000069">
    <property type="protein sequence ID" value="NGQ93479.1"/>
    <property type="molecule type" value="Genomic_DNA"/>
</dbReference>
<evidence type="ECO:0000256" key="2">
    <source>
        <dbReference type="ARBA" id="ARBA00022578"/>
    </source>
</evidence>
<dbReference type="GO" id="GO:0000150">
    <property type="term" value="F:DNA strand exchange activity"/>
    <property type="evidence" value="ECO:0007669"/>
    <property type="project" value="InterPro"/>
</dbReference>
<evidence type="ECO:0000259" key="7">
    <source>
        <dbReference type="PROSITE" id="PS50994"/>
    </source>
</evidence>
<keyword evidence="2" id="KW-0815">Transposition</keyword>
<keyword evidence="9" id="KW-1185">Reference proteome</keyword>
<evidence type="ECO:0000256" key="4">
    <source>
        <dbReference type="ARBA" id="ARBA00023172"/>
    </source>
</evidence>
<comment type="similarity">
    <text evidence="1">Belongs to the transposase IS21/IS408/IS1162 family.</text>
</comment>
<protein>
    <submittedName>
        <fullName evidence="8">IS21 family transposase</fullName>
    </submittedName>
</protein>
<gene>
    <name evidence="8" type="ORF">G5V65_21640</name>
</gene>
<accession>A0A6M1TT06</accession>
<dbReference type="PROSITE" id="PS50994">
    <property type="entry name" value="INTEGRASE"/>
    <property type="match status" value="1"/>
</dbReference>
<reference evidence="8 9" key="1">
    <citation type="submission" date="2020-02" db="EMBL/GenBank/DDBJ databases">
        <title>Rhodobacter translucens sp. nov., a novel bacterium isolated from activated sludge.</title>
        <authorList>
            <person name="Liu J."/>
        </authorList>
    </citation>
    <scope>NUCLEOTIDE SEQUENCE [LARGE SCALE GENOMIC DNA]</scope>
    <source>
        <strain evidence="8 9">HX-7-19</strain>
    </source>
</reference>
<comment type="caution">
    <text evidence="8">The sequence shown here is derived from an EMBL/GenBank/DDBJ whole genome shotgun (WGS) entry which is preliminary data.</text>
</comment>
<dbReference type="InterPro" id="IPR001387">
    <property type="entry name" value="Cro/C1-type_HTH"/>
</dbReference>
<evidence type="ECO:0000256" key="1">
    <source>
        <dbReference type="ARBA" id="ARBA00009277"/>
    </source>
</evidence>
<evidence type="ECO:0000259" key="5">
    <source>
        <dbReference type="PROSITE" id="PS50531"/>
    </source>
</evidence>
<evidence type="ECO:0000313" key="8">
    <source>
        <dbReference type="EMBL" id="NGQ93479.1"/>
    </source>
</evidence>
<dbReference type="GO" id="GO:0003677">
    <property type="term" value="F:DNA binding"/>
    <property type="evidence" value="ECO:0007669"/>
    <property type="project" value="UniProtKB-KW"/>
</dbReference>
<dbReference type="GO" id="GO:0015074">
    <property type="term" value="P:DNA integration"/>
    <property type="evidence" value="ECO:0007669"/>
    <property type="project" value="InterPro"/>
</dbReference>
<organism evidence="8 9">
    <name type="scientific">Paragemmobacter kunshanensis</name>
    <dbReference type="NCBI Taxonomy" id="2583234"/>
    <lineage>
        <taxon>Bacteria</taxon>
        <taxon>Pseudomonadati</taxon>
        <taxon>Pseudomonadota</taxon>
        <taxon>Alphaproteobacteria</taxon>
        <taxon>Rhodobacterales</taxon>
        <taxon>Paracoccaceae</taxon>
        <taxon>Paragemmobacter</taxon>
    </lineage>
</organism>